<dbReference type="InterPro" id="IPR057291">
    <property type="entry name" value="CHX17_2nd"/>
</dbReference>
<reference evidence="14 15" key="1">
    <citation type="submission" date="2024-03" db="EMBL/GenBank/DDBJ databases">
        <authorList>
            <person name="Gkanogiannis A."/>
            <person name="Becerra Lopez-Lavalle L."/>
        </authorList>
    </citation>
    <scope>NUCLEOTIDE SEQUENCE [LARGE SCALE GENOMIC DNA]</scope>
</reference>
<feature type="transmembrane region" description="Helical" evidence="10">
    <location>
        <begin position="81"/>
        <end position="98"/>
    </location>
</feature>
<feature type="transmembrane region" description="Helical" evidence="10">
    <location>
        <begin position="218"/>
        <end position="239"/>
    </location>
</feature>
<feature type="transmembrane region" description="Helical" evidence="10">
    <location>
        <begin position="284"/>
        <end position="317"/>
    </location>
</feature>
<feature type="domain" description="Cation/H(+) antiporter central" evidence="12">
    <location>
        <begin position="497"/>
        <end position="626"/>
    </location>
</feature>
<keyword evidence="3" id="KW-0633">Potassium transport</keyword>
<evidence type="ECO:0000256" key="2">
    <source>
        <dbReference type="ARBA" id="ARBA00022448"/>
    </source>
</evidence>
<feature type="transmembrane region" description="Helical" evidence="10">
    <location>
        <begin position="187"/>
        <end position="206"/>
    </location>
</feature>
<name>A0ABP0YFV0_9ROSI</name>
<keyword evidence="8 10" id="KW-0472">Membrane</keyword>
<feature type="transmembrane region" description="Helical" evidence="10">
    <location>
        <begin position="362"/>
        <end position="386"/>
    </location>
</feature>
<feature type="domain" description="Cation/H(+) antiporter C-terminal" evidence="13">
    <location>
        <begin position="641"/>
        <end position="786"/>
    </location>
</feature>
<feature type="transmembrane region" description="Helical" evidence="10">
    <location>
        <begin position="337"/>
        <end position="355"/>
    </location>
</feature>
<comment type="subcellular location">
    <subcellularLocation>
        <location evidence="1">Membrane</location>
        <topology evidence="1">Multi-pass membrane protein</topology>
    </subcellularLocation>
</comment>
<evidence type="ECO:0000256" key="5">
    <source>
        <dbReference type="ARBA" id="ARBA00022958"/>
    </source>
</evidence>
<protein>
    <recommendedName>
        <fullName evidence="16">Cation/H+ exchanger domain-containing protein</fullName>
    </recommendedName>
</protein>
<feature type="transmembrane region" description="Helical" evidence="10">
    <location>
        <begin position="110"/>
        <end position="135"/>
    </location>
</feature>
<feature type="transmembrane region" description="Helical" evidence="10">
    <location>
        <begin position="424"/>
        <end position="447"/>
    </location>
</feature>
<feature type="transmembrane region" description="Helical" evidence="10">
    <location>
        <begin position="245"/>
        <end position="263"/>
    </location>
</feature>
<dbReference type="InterPro" id="IPR057290">
    <property type="entry name" value="CHX17_C"/>
</dbReference>
<evidence type="ECO:0000259" key="12">
    <source>
        <dbReference type="Pfam" id="PF23256"/>
    </source>
</evidence>
<dbReference type="InterPro" id="IPR006153">
    <property type="entry name" value="Cation/H_exchanger_TM"/>
</dbReference>
<keyword evidence="6 10" id="KW-1133">Transmembrane helix</keyword>
<keyword evidence="7" id="KW-0406">Ion transport</keyword>
<dbReference type="Pfam" id="PF00999">
    <property type="entry name" value="Na_H_Exchanger"/>
    <property type="match status" value="1"/>
</dbReference>
<feature type="transmembrane region" description="Helical" evidence="10">
    <location>
        <begin position="147"/>
        <end position="167"/>
    </location>
</feature>
<sequence>MSSIVMEPNDIAAYINGGIGHKPTKNLTAICTFADRIHCTSIFTGANPLEYSIPLLFLQLGICSGTIILFSQLLKPLGQPLIVSQILGGLVVGSSGLSQLDKFKNSIFPLRGFVCLDVVSAIGHIFYYFLIGLQTDISIVKKIDKKAFGIGSCSTILALILVTVYSMSLANIVDMQRFRYIYELGKIEAFINFPMVASLVYELHLINSDFGRISLSTSMAATLLSMCLTLLGNILTPHAENRHQILSEIFAIVVLILVIIFAIRPTTLWMEKMNPIGQPLKECFVITLLIGVLVVAFCCQAFGLRIYFATFFLGFVIPSGPPIGSTLVERLDFITTWIFMPIFFARIGLAVNIYATKLINLLCMSFIVFVSALGKFLGALMISMYYKLPMRDAISLGLVLNSQGALELLTFKVKTRDKVINDDAFAVGCLCIVVMVAIITPIIRYLLHPSRRYIVHKRRTVMHSTPEFDLSVLVCIHDQEDVPSAINLLDALNPTRRSHLVVYMLHLVELLGRAQPKLIHHKLMKVRTSRSCSSEPIVNAFKYFGDNNSEIVVIHPFTAISPSTTMHDDVCSLALDKKTSLIIVPFHKRFHSNGVMSLSKYKIKMVNHHILENAPCSVALVVERGFLKVSKAIATDLYCFQIAVVFIGGADDREAMFIGARMAGHTNVNLTMIRLSESENVRSDDIKERRLDDEAVAEFQKIIGDNYRVRYIEEVVKDGTGTICILRSMGSNFDLVMVGRRHSPRLALVQGLVLWNEHTELGAIGEVLASSDFMGNAIILVVQQHTRVANQNQVNPQQTIPIYGNA</sequence>
<evidence type="ECO:0000256" key="6">
    <source>
        <dbReference type="ARBA" id="ARBA00022989"/>
    </source>
</evidence>
<keyword evidence="2" id="KW-0813">Transport</keyword>
<dbReference type="PANTHER" id="PTHR32468">
    <property type="entry name" value="CATION/H + ANTIPORTER"/>
    <property type="match status" value="1"/>
</dbReference>
<organism evidence="14 15">
    <name type="scientific">Citrullus colocynthis</name>
    <name type="common">colocynth</name>
    <dbReference type="NCBI Taxonomy" id="252529"/>
    <lineage>
        <taxon>Eukaryota</taxon>
        <taxon>Viridiplantae</taxon>
        <taxon>Streptophyta</taxon>
        <taxon>Embryophyta</taxon>
        <taxon>Tracheophyta</taxon>
        <taxon>Spermatophyta</taxon>
        <taxon>Magnoliopsida</taxon>
        <taxon>eudicotyledons</taxon>
        <taxon>Gunneridae</taxon>
        <taxon>Pentapetalae</taxon>
        <taxon>rosids</taxon>
        <taxon>fabids</taxon>
        <taxon>Cucurbitales</taxon>
        <taxon>Cucurbitaceae</taxon>
        <taxon>Benincaseae</taxon>
        <taxon>Citrullus</taxon>
    </lineage>
</organism>
<evidence type="ECO:0000256" key="8">
    <source>
        <dbReference type="ARBA" id="ARBA00023136"/>
    </source>
</evidence>
<keyword evidence="4 10" id="KW-0812">Transmembrane</keyword>
<evidence type="ECO:0000256" key="10">
    <source>
        <dbReference type="SAM" id="Phobius"/>
    </source>
</evidence>
<proteinExistence type="inferred from homology"/>
<evidence type="ECO:0000256" key="7">
    <source>
        <dbReference type="ARBA" id="ARBA00023065"/>
    </source>
</evidence>
<dbReference type="InterPro" id="IPR038770">
    <property type="entry name" value="Na+/solute_symporter_sf"/>
</dbReference>
<dbReference type="Gene3D" id="1.20.1530.20">
    <property type="match status" value="1"/>
</dbReference>
<evidence type="ECO:0000256" key="9">
    <source>
        <dbReference type="ARBA" id="ARBA00038341"/>
    </source>
</evidence>
<feature type="transmembrane region" description="Helical" evidence="10">
    <location>
        <begin position="51"/>
        <end position="74"/>
    </location>
</feature>
<evidence type="ECO:0000259" key="13">
    <source>
        <dbReference type="Pfam" id="PF23259"/>
    </source>
</evidence>
<evidence type="ECO:0000313" key="14">
    <source>
        <dbReference type="EMBL" id="CAK9317720.1"/>
    </source>
</evidence>
<evidence type="ECO:0000256" key="1">
    <source>
        <dbReference type="ARBA" id="ARBA00004141"/>
    </source>
</evidence>
<feature type="domain" description="Cation/H+ exchanger transmembrane" evidence="11">
    <location>
        <begin position="68"/>
        <end position="443"/>
    </location>
</feature>
<dbReference type="EMBL" id="OZ021737">
    <property type="protein sequence ID" value="CAK9317720.1"/>
    <property type="molecule type" value="Genomic_DNA"/>
</dbReference>
<evidence type="ECO:0000256" key="3">
    <source>
        <dbReference type="ARBA" id="ARBA00022538"/>
    </source>
</evidence>
<keyword evidence="5" id="KW-0630">Potassium</keyword>
<dbReference type="Proteomes" id="UP001642487">
    <property type="component" value="Chromosome 3"/>
</dbReference>
<dbReference type="InterPro" id="IPR050794">
    <property type="entry name" value="CPA2_transporter"/>
</dbReference>
<gene>
    <name evidence="14" type="ORF">CITCOLO1_LOCUS9635</name>
</gene>
<evidence type="ECO:0000256" key="4">
    <source>
        <dbReference type="ARBA" id="ARBA00022692"/>
    </source>
</evidence>
<dbReference type="Pfam" id="PF23259">
    <property type="entry name" value="CHX17_C"/>
    <property type="match status" value="1"/>
</dbReference>
<evidence type="ECO:0008006" key="16">
    <source>
        <dbReference type="Google" id="ProtNLM"/>
    </source>
</evidence>
<dbReference type="PANTHER" id="PTHR32468:SF114">
    <property type="entry name" value="CATION_H+ EXCHANGER DOMAIN-CONTAINING PROTEIN"/>
    <property type="match status" value="1"/>
</dbReference>
<dbReference type="Pfam" id="PF23256">
    <property type="entry name" value="CHX17_2nd"/>
    <property type="match status" value="1"/>
</dbReference>
<keyword evidence="15" id="KW-1185">Reference proteome</keyword>
<evidence type="ECO:0000313" key="15">
    <source>
        <dbReference type="Proteomes" id="UP001642487"/>
    </source>
</evidence>
<comment type="similarity">
    <text evidence="9">Belongs to the monovalent cation:proton antiporter 2 (CPA2) transporter (TC 2.A.37) family. CHX (TC 2.A.37.4) subfamily.</text>
</comment>
<accession>A0ABP0YFV0</accession>
<evidence type="ECO:0000259" key="11">
    <source>
        <dbReference type="Pfam" id="PF00999"/>
    </source>
</evidence>